<evidence type="ECO:0000313" key="3">
    <source>
        <dbReference type="Proteomes" id="UP000266841"/>
    </source>
</evidence>
<name>K0RPG0_THAOC</name>
<dbReference type="Proteomes" id="UP000266841">
    <property type="component" value="Unassembled WGS sequence"/>
</dbReference>
<feature type="region of interest" description="Disordered" evidence="1">
    <location>
        <begin position="1"/>
        <end position="22"/>
    </location>
</feature>
<dbReference type="AlphaFoldDB" id="K0RPG0"/>
<proteinExistence type="predicted"/>
<evidence type="ECO:0000313" key="2">
    <source>
        <dbReference type="EMBL" id="EJK48607.1"/>
    </source>
</evidence>
<accession>K0RPG0</accession>
<organism evidence="2 3">
    <name type="scientific">Thalassiosira oceanica</name>
    <name type="common">Marine diatom</name>
    <dbReference type="NCBI Taxonomy" id="159749"/>
    <lineage>
        <taxon>Eukaryota</taxon>
        <taxon>Sar</taxon>
        <taxon>Stramenopiles</taxon>
        <taxon>Ochrophyta</taxon>
        <taxon>Bacillariophyta</taxon>
        <taxon>Coscinodiscophyceae</taxon>
        <taxon>Thalassiosirophycidae</taxon>
        <taxon>Thalassiosirales</taxon>
        <taxon>Thalassiosiraceae</taxon>
        <taxon>Thalassiosira</taxon>
    </lineage>
</organism>
<gene>
    <name evidence="2" type="ORF">THAOC_32581</name>
</gene>
<keyword evidence="3" id="KW-1185">Reference proteome</keyword>
<sequence length="96" mass="10897">KHETHKFAELGTDTGRFRDPQGASSADLNVLTLANTCARSGWGKPQGNLYDQRWNDRYRELKNFEAKYGHCNDPQGQGSWEMGERPTPGTKERQTV</sequence>
<reference evidence="2 3" key="1">
    <citation type="journal article" date="2012" name="Genome Biol.">
        <title>Genome and low-iron response of an oceanic diatom adapted to chronic iron limitation.</title>
        <authorList>
            <person name="Lommer M."/>
            <person name="Specht M."/>
            <person name="Roy A.S."/>
            <person name="Kraemer L."/>
            <person name="Andreson R."/>
            <person name="Gutowska M.A."/>
            <person name="Wolf J."/>
            <person name="Bergner S.V."/>
            <person name="Schilhabel M.B."/>
            <person name="Klostermeier U.C."/>
            <person name="Beiko R.G."/>
            <person name="Rosenstiel P."/>
            <person name="Hippler M."/>
            <person name="Laroche J."/>
        </authorList>
    </citation>
    <scope>NUCLEOTIDE SEQUENCE [LARGE SCALE GENOMIC DNA]</scope>
    <source>
        <strain evidence="2 3">CCMP1005</strain>
    </source>
</reference>
<protein>
    <submittedName>
        <fullName evidence="2">Uncharacterized protein</fullName>
    </submittedName>
</protein>
<feature type="region of interest" description="Disordered" evidence="1">
    <location>
        <begin position="69"/>
        <end position="96"/>
    </location>
</feature>
<comment type="caution">
    <text evidence="2">The sequence shown here is derived from an EMBL/GenBank/DDBJ whole genome shotgun (WGS) entry which is preliminary data.</text>
</comment>
<dbReference type="EMBL" id="AGNL01045631">
    <property type="protein sequence ID" value="EJK48607.1"/>
    <property type="molecule type" value="Genomic_DNA"/>
</dbReference>
<feature type="non-terminal residue" evidence="2">
    <location>
        <position position="1"/>
    </location>
</feature>
<evidence type="ECO:0000256" key="1">
    <source>
        <dbReference type="SAM" id="MobiDB-lite"/>
    </source>
</evidence>